<reference evidence="3 4" key="1">
    <citation type="submission" date="2024-09" db="EMBL/GenBank/DDBJ databases">
        <title>Floridaenema gen nov. (Aerosakkonemataceae, Aerosakkonematales ord. nov., Cyanobacteria) from benthic tropical and subtropical fresh waters, with the description of four new species.</title>
        <authorList>
            <person name="Moretto J.A."/>
            <person name="Berthold D.E."/>
            <person name="Lefler F.W."/>
            <person name="Huang I.-S."/>
            <person name="Laughinghouse H. IV."/>
        </authorList>
    </citation>
    <scope>NUCLEOTIDE SEQUENCE [LARGE SCALE GENOMIC DNA]</scope>
    <source>
        <strain evidence="3 4">BLCC-F167</strain>
    </source>
</reference>
<keyword evidence="4" id="KW-1185">Reference proteome</keyword>
<dbReference type="EMBL" id="JBHFNT010000089">
    <property type="protein sequence ID" value="MFB2835086.1"/>
    <property type="molecule type" value="Genomic_DNA"/>
</dbReference>
<keyword evidence="2" id="KW-1133">Transmembrane helix</keyword>
<protein>
    <submittedName>
        <fullName evidence="3">PilN domain-containing protein</fullName>
    </submittedName>
</protein>
<gene>
    <name evidence="3" type="ORF">ACE1CA_11185</name>
</gene>
<accession>A0ABV4WJ19</accession>
<dbReference type="Proteomes" id="UP001576780">
    <property type="component" value="Unassembled WGS sequence"/>
</dbReference>
<keyword evidence="2" id="KW-0472">Membrane</keyword>
<dbReference type="PANTHER" id="PTHR40278:SF1">
    <property type="entry name" value="DNA UTILIZATION PROTEIN HOFN"/>
    <property type="match status" value="1"/>
</dbReference>
<dbReference type="InterPro" id="IPR007813">
    <property type="entry name" value="PilN"/>
</dbReference>
<feature type="compositionally biased region" description="Polar residues" evidence="1">
    <location>
        <begin position="138"/>
        <end position="154"/>
    </location>
</feature>
<dbReference type="Pfam" id="PF05137">
    <property type="entry name" value="PilN"/>
    <property type="match status" value="1"/>
</dbReference>
<evidence type="ECO:0000256" key="2">
    <source>
        <dbReference type="SAM" id="Phobius"/>
    </source>
</evidence>
<sequence length="291" mass="31528">MYSLDVNFLKDRPEFAKSEQSKQKKKFTVSGKAPLFAGVAVGVIFPLAVLGVWWWQTSEQSNLEAKITQVQADLDKAAQQQGQLQKVRQETALYKQQTQALASVFEQIRPWSAMVNDISERVPPGVQITCIAQVPASGNSSSSIGCQNVPNPQISSSSSSTPTPTPSPTNASTTPVLPADKLEITGIATSFDNVNDLMLTLQRSAFLNNKDTRLITAKLIENPIKVERDSSKPPADGNNFQIPPLPKVVQFKIQTSLTDKTASQLLAQIGGLGDLGLTTRIEALKKQGVIK</sequence>
<dbReference type="RefSeq" id="WP_413277509.1">
    <property type="nucleotide sequence ID" value="NZ_JBHFNT010000089.1"/>
</dbReference>
<evidence type="ECO:0000313" key="3">
    <source>
        <dbReference type="EMBL" id="MFB2835086.1"/>
    </source>
</evidence>
<feature type="transmembrane region" description="Helical" evidence="2">
    <location>
        <begin position="33"/>
        <end position="55"/>
    </location>
</feature>
<dbReference type="InterPro" id="IPR052534">
    <property type="entry name" value="Extracell_DNA_Util/SecSys_Comp"/>
</dbReference>
<organism evidence="3 4">
    <name type="scientific">Floridaenema evergladense BLCC-F167</name>
    <dbReference type="NCBI Taxonomy" id="3153639"/>
    <lineage>
        <taxon>Bacteria</taxon>
        <taxon>Bacillati</taxon>
        <taxon>Cyanobacteriota</taxon>
        <taxon>Cyanophyceae</taxon>
        <taxon>Oscillatoriophycideae</taxon>
        <taxon>Aerosakkonematales</taxon>
        <taxon>Aerosakkonemataceae</taxon>
        <taxon>Floridanema</taxon>
        <taxon>Floridanema evergladense</taxon>
    </lineage>
</organism>
<keyword evidence="2" id="KW-0812">Transmembrane</keyword>
<evidence type="ECO:0000256" key="1">
    <source>
        <dbReference type="SAM" id="MobiDB-lite"/>
    </source>
</evidence>
<name>A0ABV4WJ19_9CYAN</name>
<feature type="region of interest" description="Disordered" evidence="1">
    <location>
        <begin position="138"/>
        <end position="177"/>
    </location>
</feature>
<feature type="compositionally biased region" description="Low complexity" evidence="1">
    <location>
        <begin position="155"/>
        <end position="175"/>
    </location>
</feature>
<comment type="caution">
    <text evidence="3">The sequence shown here is derived from an EMBL/GenBank/DDBJ whole genome shotgun (WGS) entry which is preliminary data.</text>
</comment>
<dbReference type="PANTHER" id="PTHR40278">
    <property type="entry name" value="DNA UTILIZATION PROTEIN HOFN"/>
    <property type="match status" value="1"/>
</dbReference>
<evidence type="ECO:0000313" key="4">
    <source>
        <dbReference type="Proteomes" id="UP001576780"/>
    </source>
</evidence>
<proteinExistence type="predicted"/>